<reference evidence="4" key="1">
    <citation type="submission" date="2023-05" db="EMBL/GenBank/DDBJ databases">
        <title>Anaerotaeda fermentans gen. nov., sp. nov., a novel anaerobic planctomycete of the new family within the order Sedimentisphaerales isolated from Taman Peninsula, Russia.</title>
        <authorList>
            <person name="Khomyakova M.A."/>
            <person name="Merkel A.Y."/>
            <person name="Slobodkin A.I."/>
        </authorList>
    </citation>
    <scope>NUCLEOTIDE SEQUENCE</scope>
    <source>
        <strain evidence="4">M17dextr</strain>
    </source>
</reference>
<keyword evidence="5" id="KW-1185">Reference proteome</keyword>
<dbReference type="SUPFAM" id="SSF56784">
    <property type="entry name" value="HAD-like"/>
    <property type="match status" value="1"/>
</dbReference>
<dbReference type="InterPro" id="IPR051400">
    <property type="entry name" value="HAD-like_hydrolase"/>
</dbReference>
<dbReference type="Gene3D" id="3.40.50.1000">
    <property type="entry name" value="HAD superfamily/HAD-like"/>
    <property type="match status" value="1"/>
</dbReference>
<dbReference type="InterPro" id="IPR023214">
    <property type="entry name" value="HAD_sf"/>
</dbReference>
<evidence type="ECO:0000256" key="3">
    <source>
        <dbReference type="ARBA" id="ARBA00022842"/>
    </source>
</evidence>
<keyword evidence="3" id="KW-0460">Magnesium</keyword>
<dbReference type="Proteomes" id="UP001431776">
    <property type="component" value="Unassembled WGS sequence"/>
</dbReference>
<gene>
    <name evidence="4" type="ORF">QJ522_01345</name>
</gene>
<dbReference type="EC" id="3.1.3.-" evidence="4"/>
<dbReference type="PANTHER" id="PTHR46470:SF2">
    <property type="entry name" value="GLYCERALDEHYDE 3-PHOSPHATE PHOSPHATASE"/>
    <property type="match status" value="1"/>
</dbReference>
<organism evidence="4 5">
    <name type="scientific">Anaerobaca lacustris</name>
    <dbReference type="NCBI Taxonomy" id="3044600"/>
    <lineage>
        <taxon>Bacteria</taxon>
        <taxon>Pseudomonadati</taxon>
        <taxon>Planctomycetota</taxon>
        <taxon>Phycisphaerae</taxon>
        <taxon>Sedimentisphaerales</taxon>
        <taxon>Anaerobacaceae</taxon>
        <taxon>Anaerobaca</taxon>
    </lineage>
</organism>
<name>A0AAW6TUV9_9BACT</name>
<sequence length="226" mass="25643">MITTVVFDLDDTLYDEIDYCRSGLAAVARFIVTFSTCPCADDAFACLWRHFLAGNRMRTFNAALDELGIAYDEHRITQLVEVYRNHRPDIALPSDSRRTLDALTDRYTLALLTDGFLPAQRLKVQALGIEPRLEAIVYTEDLGRAFWKPSPAGFERLAQILATAPDRMAYVGDNEEKDFIAPNRLGMLTIRVLRPRRLHRESSDQPDARATLETGRIEDLPSLLVR</sequence>
<evidence type="ECO:0000313" key="5">
    <source>
        <dbReference type="Proteomes" id="UP001431776"/>
    </source>
</evidence>
<dbReference type="Pfam" id="PF00702">
    <property type="entry name" value="Hydrolase"/>
    <property type="match status" value="1"/>
</dbReference>
<evidence type="ECO:0000256" key="2">
    <source>
        <dbReference type="ARBA" id="ARBA00022801"/>
    </source>
</evidence>
<protein>
    <submittedName>
        <fullName evidence="4">HAD family hydrolase</fullName>
        <ecNumber evidence="4">3.1.3.-</ecNumber>
    </submittedName>
</protein>
<dbReference type="InterPro" id="IPR036412">
    <property type="entry name" value="HAD-like_sf"/>
</dbReference>
<dbReference type="AlphaFoldDB" id="A0AAW6TUV9"/>
<dbReference type="RefSeq" id="WP_349243081.1">
    <property type="nucleotide sequence ID" value="NZ_JASCXX010000001.1"/>
</dbReference>
<accession>A0AAW6TUV9</accession>
<dbReference type="GO" id="GO:0016791">
    <property type="term" value="F:phosphatase activity"/>
    <property type="evidence" value="ECO:0007669"/>
    <property type="project" value="TreeGrafter"/>
</dbReference>
<proteinExistence type="predicted"/>
<dbReference type="SFLD" id="SFLDG01129">
    <property type="entry name" value="C1.5:_HAD__Beta-PGM__Phosphata"/>
    <property type="match status" value="1"/>
</dbReference>
<evidence type="ECO:0000256" key="1">
    <source>
        <dbReference type="ARBA" id="ARBA00022723"/>
    </source>
</evidence>
<comment type="caution">
    <text evidence="4">The sequence shown here is derived from an EMBL/GenBank/DDBJ whole genome shotgun (WGS) entry which is preliminary data.</text>
</comment>
<evidence type="ECO:0000313" key="4">
    <source>
        <dbReference type="EMBL" id="MDI6447671.1"/>
    </source>
</evidence>
<dbReference type="Gene3D" id="1.20.120.710">
    <property type="entry name" value="Haloacid dehalogenase hydrolase-like domain"/>
    <property type="match status" value="1"/>
</dbReference>
<dbReference type="PANTHER" id="PTHR46470">
    <property type="entry name" value="N-ACYLNEURAMINATE-9-PHOSPHATASE"/>
    <property type="match status" value="1"/>
</dbReference>
<dbReference type="GO" id="GO:0046872">
    <property type="term" value="F:metal ion binding"/>
    <property type="evidence" value="ECO:0007669"/>
    <property type="project" value="UniProtKB-KW"/>
</dbReference>
<dbReference type="SFLD" id="SFLDS00003">
    <property type="entry name" value="Haloacid_Dehalogenase"/>
    <property type="match status" value="1"/>
</dbReference>
<keyword evidence="1" id="KW-0479">Metal-binding</keyword>
<dbReference type="EMBL" id="JASCXX010000001">
    <property type="protein sequence ID" value="MDI6447671.1"/>
    <property type="molecule type" value="Genomic_DNA"/>
</dbReference>
<keyword evidence="2 4" id="KW-0378">Hydrolase</keyword>